<accession>A0A0G0UR47</accession>
<gene>
    <name evidence="2" type="ORF">UU41_C0043G0021</name>
</gene>
<feature type="transmembrane region" description="Helical" evidence="1">
    <location>
        <begin position="6"/>
        <end position="26"/>
    </location>
</feature>
<sequence length="171" mass="18626">MSKETINFIIIGILVIIGAVSSWELVSTQQLFLASPDESAQVDYAQLERAVSLWEKRKPFSFSKSTRRATDSAELEDEIENQSVTVSVRNGSGEEDVTDIADRIDAINGVEIGSSTSISDTAVTSVSHKEEVSESMVDEIVSIVEEEYEEVGVTVLSSTSEFDVVVTLGKK</sequence>
<keyword evidence="1" id="KW-0812">Transmembrane</keyword>
<organism evidence="2 3">
    <name type="scientific">Candidatus Roizmanbacteria bacterium GW2011_GWA1_41_13</name>
    <dbReference type="NCBI Taxonomy" id="1618474"/>
    <lineage>
        <taxon>Bacteria</taxon>
        <taxon>Candidatus Roizmaniibacteriota</taxon>
    </lineage>
</organism>
<dbReference type="Proteomes" id="UP000034961">
    <property type="component" value="Unassembled WGS sequence"/>
</dbReference>
<proteinExistence type="predicted"/>
<comment type="caution">
    <text evidence="2">The sequence shown here is derived from an EMBL/GenBank/DDBJ whole genome shotgun (WGS) entry which is preliminary data.</text>
</comment>
<evidence type="ECO:0000313" key="3">
    <source>
        <dbReference type="Proteomes" id="UP000034961"/>
    </source>
</evidence>
<evidence type="ECO:0000256" key="1">
    <source>
        <dbReference type="SAM" id="Phobius"/>
    </source>
</evidence>
<keyword evidence="1" id="KW-0472">Membrane</keyword>
<keyword evidence="1" id="KW-1133">Transmembrane helix</keyword>
<evidence type="ECO:0000313" key="2">
    <source>
        <dbReference type="EMBL" id="KKR91224.1"/>
    </source>
</evidence>
<dbReference type="AlphaFoldDB" id="A0A0G0UR47"/>
<protein>
    <recommendedName>
        <fullName evidence="4">LytR/CpsA/Psr regulator C-terminal domain-containing protein</fullName>
    </recommendedName>
</protein>
<evidence type="ECO:0008006" key="4">
    <source>
        <dbReference type="Google" id="ProtNLM"/>
    </source>
</evidence>
<dbReference type="EMBL" id="LCAN01000043">
    <property type="protein sequence ID" value="KKR91224.1"/>
    <property type="molecule type" value="Genomic_DNA"/>
</dbReference>
<name>A0A0G0UR47_9BACT</name>
<reference evidence="2 3" key="1">
    <citation type="journal article" date="2015" name="Nature">
        <title>rRNA introns, odd ribosomes, and small enigmatic genomes across a large radiation of phyla.</title>
        <authorList>
            <person name="Brown C.T."/>
            <person name="Hug L.A."/>
            <person name="Thomas B.C."/>
            <person name="Sharon I."/>
            <person name="Castelle C.J."/>
            <person name="Singh A."/>
            <person name="Wilkins M.J."/>
            <person name="Williams K.H."/>
            <person name="Banfield J.F."/>
        </authorList>
    </citation>
    <scope>NUCLEOTIDE SEQUENCE [LARGE SCALE GENOMIC DNA]</scope>
</reference>